<sequence length="33" mass="3466">MPDPVLDPRATTAATARSVMALENTPNTGKDHS</sequence>
<reference evidence="2 3" key="1">
    <citation type="submission" date="2018-12" db="EMBL/GenBank/DDBJ databases">
        <title>Draft genome sequence of Embleya hyalina NBRC 13850T.</title>
        <authorList>
            <person name="Komaki H."/>
            <person name="Hosoyama A."/>
            <person name="Kimura A."/>
            <person name="Ichikawa N."/>
            <person name="Tamura T."/>
        </authorList>
    </citation>
    <scope>NUCLEOTIDE SEQUENCE [LARGE SCALE GENOMIC DNA]</scope>
    <source>
        <strain evidence="2 3">NBRC 13850</strain>
    </source>
</reference>
<evidence type="ECO:0000313" key="3">
    <source>
        <dbReference type="Proteomes" id="UP000286931"/>
    </source>
</evidence>
<proteinExistence type="predicted"/>
<feature type="compositionally biased region" description="Polar residues" evidence="1">
    <location>
        <begin position="24"/>
        <end position="33"/>
    </location>
</feature>
<evidence type="ECO:0000256" key="1">
    <source>
        <dbReference type="SAM" id="MobiDB-lite"/>
    </source>
</evidence>
<comment type="caution">
    <text evidence="2">The sequence shown here is derived from an EMBL/GenBank/DDBJ whole genome shotgun (WGS) entry which is preliminary data.</text>
</comment>
<organism evidence="2 3">
    <name type="scientific">Embleya hyalina</name>
    <dbReference type="NCBI Taxonomy" id="516124"/>
    <lineage>
        <taxon>Bacteria</taxon>
        <taxon>Bacillati</taxon>
        <taxon>Actinomycetota</taxon>
        <taxon>Actinomycetes</taxon>
        <taxon>Kitasatosporales</taxon>
        <taxon>Streptomycetaceae</taxon>
        <taxon>Embleya</taxon>
    </lineage>
</organism>
<keyword evidence="3" id="KW-1185">Reference proteome</keyword>
<accession>A0A401YXC3</accession>
<gene>
    <name evidence="2" type="ORF">EHYA_06888</name>
</gene>
<evidence type="ECO:0000313" key="2">
    <source>
        <dbReference type="EMBL" id="GCD99175.1"/>
    </source>
</evidence>
<feature type="region of interest" description="Disordered" evidence="1">
    <location>
        <begin position="1"/>
        <end position="33"/>
    </location>
</feature>
<protein>
    <submittedName>
        <fullName evidence="2">Uncharacterized protein</fullName>
    </submittedName>
</protein>
<dbReference type="EMBL" id="BIFH01000031">
    <property type="protein sequence ID" value="GCD99175.1"/>
    <property type="molecule type" value="Genomic_DNA"/>
</dbReference>
<dbReference type="AlphaFoldDB" id="A0A401YXC3"/>
<name>A0A401YXC3_9ACTN</name>
<dbReference type="Proteomes" id="UP000286931">
    <property type="component" value="Unassembled WGS sequence"/>
</dbReference>